<evidence type="ECO:0000256" key="1">
    <source>
        <dbReference type="ARBA" id="ARBA00004141"/>
    </source>
</evidence>
<evidence type="ECO:0000313" key="8">
    <source>
        <dbReference type="Proteomes" id="UP000605846"/>
    </source>
</evidence>
<protein>
    <recommendedName>
        <fullName evidence="6">Protein YOP1</fullName>
    </recommendedName>
</protein>
<comment type="caution">
    <text evidence="6">Lacks conserved residue(s) required for the propagation of feature annotation.</text>
</comment>
<dbReference type="PANTHER" id="PTHR12300">
    <property type="entry name" value="HVA22-LIKE PROTEINS"/>
    <property type="match status" value="1"/>
</dbReference>
<name>A0A8H7BQE3_9FUNG</name>
<dbReference type="AlphaFoldDB" id="A0A8H7BQE3"/>
<evidence type="ECO:0000256" key="5">
    <source>
        <dbReference type="ARBA" id="ARBA00023136"/>
    </source>
</evidence>
<keyword evidence="4 6" id="KW-1133">Transmembrane helix</keyword>
<evidence type="ECO:0000256" key="3">
    <source>
        <dbReference type="ARBA" id="ARBA00022692"/>
    </source>
</evidence>
<keyword evidence="5 6" id="KW-0472">Membrane</keyword>
<dbReference type="EMBL" id="JABAYA010000128">
    <property type="protein sequence ID" value="KAF7724143.1"/>
    <property type="molecule type" value="Genomic_DNA"/>
</dbReference>
<reference evidence="7" key="1">
    <citation type="submission" date="2020-01" db="EMBL/GenBank/DDBJ databases">
        <title>Genome Sequencing of Three Apophysomyces-Like Fungal Strains Confirms a Novel Fungal Genus in the Mucoromycota with divergent Burkholderia-like Endosymbiotic Bacteria.</title>
        <authorList>
            <person name="Stajich J.E."/>
            <person name="Macias A.M."/>
            <person name="Carter-House D."/>
            <person name="Lovett B."/>
            <person name="Kasson L.R."/>
            <person name="Berry K."/>
            <person name="Grigoriev I."/>
            <person name="Chang Y."/>
            <person name="Spatafora J."/>
            <person name="Kasson M.T."/>
        </authorList>
    </citation>
    <scope>NUCLEOTIDE SEQUENCE</scope>
    <source>
        <strain evidence="7">NRRL A-21654</strain>
    </source>
</reference>
<keyword evidence="3 6" id="KW-0812">Transmembrane</keyword>
<evidence type="ECO:0000256" key="6">
    <source>
        <dbReference type="RuleBase" id="RU362006"/>
    </source>
</evidence>
<sequence>MSTGSSNLYSVDGIQCRVKDGITRLDSELSQYKYCNEFERRTGIPKSYVVVGTAGLCLIMIIFNFAGQLLTNAISWVYPGMTRLPIEEAHRSLSAYASFKAIETPSPDDDKQWLTYWTVIGFVQVAEYFSDILLFWFPFYYMFKLALILWLALPQFRGAEILYARFLRPFLLKAQTDIDHRADEVRHKIGQIAVELATGSSAKSD</sequence>
<gene>
    <name evidence="7" type="primary">YOP1_1</name>
    <name evidence="7" type="ORF">EC973_001268</name>
</gene>
<dbReference type="GO" id="GO:0016020">
    <property type="term" value="C:membrane"/>
    <property type="evidence" value="ECO:0007669"/>
    <property type="project" value="UniProtKB-SubCell"/>
</dbReference>
<feature type="transmembrane region" description="Helical" evidence="6">
    <location>
        <begin position="132"/>
        <end position="153"/>
    </location>
</feature>
<evidence type="ECO:0000313" key="7">
    <source>
        <dbReference type="EMBL" id="KAF7724143.1"/>
    </source>
</evidence>
<comment type="similarity">
    <text evidence="2 6">Belongs to the DP1 family.</text>
</comment>
<dbReference type="InterPro" id="IPR004345">
    <property type="entry name" value="TB2_DP1_HVA22"/>
</dbReference>
<organism evidence="7 8">
    <name type="scientific">Apophysomyces ossiformis</name>
    <dbReference type="NCBI Taxonomy" id="679940"/>
    <lineage>
        <taxon>Eukaryota</taxon>
        <taxon>Fungi</taxon>
        <taxon>Fungi incertae sedis</taxon>
        <taxon>Mucoromycota</taxon>
        <taxon>Mucoromycotina</taxon>
        <taxon>Mucoromycetes</taxon>
        <taxon>Mucorales</taxon>
        <taxon>Mucorineae</taxon>
        <taxon>Mucoraceae</taxon>
        <taxon>Apophysomyces</taxon>
    </lineage>
</organism>
<accession>A0A8H7BQE3</accession>
<feature type="transmembrane region" description="Helical" evidence="6">
    <location>
        <begin position="48"/>
        <end position="70"/>
    </location>
</feature>
<dbReference type="Pfam" id="PF03134">
    <property type="entry name" value="TB2_DP1_HVA22"/>
    <property type="match status" value="1"/>
</dbReference>
<keyword evidence="8" id="KW-1185">Reference proteome</keyword>
<evidence type="ECO:0000256" key="4">
    <source>
        <dbReference type="ARBA" id="ARBA00022989"/>
    </source>
</evidence>
<comment type="caution">
    <text evidence="7">The sequence shown here is derived from an EMBL/GenBank/DDBJ whole genome shotgun (WGS) entry which is preliminary data.</text>
</comment>
<dbReference type="Proteomes" id="UP000605846">
    <property type="component" value="Unassembled WGS sequence"/>
</dbReference>
<proteinExistence type="inferred from homology"/>
<dbReference type="PANTHER" id="PTHR12300:SF161">
    <property type="entry name" value="RECEPTOR EXPRESSION-ENHANCING PROTEIN"/>
    <property type="match status" value="1"/>
</dbReference>
<evidence type="ECO:0000256" key="2">
    <source>
        <dbReference type="ARBA" id="ARBA00008573"/>
    </source>
</evidence>
<comment type="subcellular location">
    <subcellularLocation>
        <location evidence="1 6">Membrane</location>
        <topology evidence="1 6">Multi-pass membrane protein</topology>
    </subcellularLocation>
</comment>
<dbReference type="OrthoDB" id="10009287at2759"/>